<evidence type="ECO:0000313" key="1">
    <source>
        <dbReference type="EMBL" id="PLZ99978.1"/>
    </source>
</evidence>
<name>A0A2N6KJY3_9CYAN</name>
<reference evidence="1 2" key="1">
    <citation type="submission" date="2017-07" db="EMBL/GenBank/DDBJ databases">
        <title>Genomes of Fischerella (Mastigocladus) sp. strains.</title>
        <authorList>
            <person name="Miller S.R."/>
        </authorList>
    </citation>
    <scope>NUCLEOTIDE SEQUENCE [LARGE SCALE GENOMIC DNA]</scope>
    <source>
        <strain evidence="1 2">CCMEE 5268</strain>
    </source>
</reference>
<sequence>MHRTSLKKKVRQYLFVFPKIRGDTQTDNHPRDTQRSVYKLMVLRSQSLQQDAINYNCKSVATVTARDMGDWGTRVSWMGLGATGIGDWGLGIEKHQYSNYPLPITHYQFRRKNNWAADLVIFT</sequence>
<protein>
    <submittedName>
        <fullName evidence="1">Uncharacterized protein</fullName>
    </submittedName>
</protein>
<dbReference type="AlphaFoldDB" id="A0A2N6KJY3"/>
<dbReference type="EMBL" id="NMQA01000053">
    <property type="protein sequence ID" value="PLZ99978.1"/>
    <property type="molecule type" value="Genomic_DNA"/>
</dbReference>
<organism evidence="1 2">
    <name type="scientific">Fischerella thermalis CCMEE 5268</name>
    <dbReference type="NCBI Taxonomy" id="2019662"/>
    <lineage>
        <taxon>Bacteria</taxon>
        <taxon>Bacillati</taxon>
        <taxon>Cyanobacteriota</taxon>
        <taxon>Cyanophyceae</taxon>
        <taxon>Nostocales</taxon>
        <taxon>Hapalosiphonaceae</taxon>
        <taxon>Fischerella</taxon>
    </lineage>
</organism>
<accession>A0A2N6KJY3</accession>
<evidence type="ECO:0000313" key="2">
    <source>
        <dbReference type="Proteomes" id="UP000235025"/>
    </source>
</evidence>
<dbReference type="Proteomes" id="UP000235025">
    <property type="component" value="Unassembled WGS sequence"/>
</dbReference>
<comment type="caution">
    <text evidence="1">The sequence shown here is derived from an EMBL/GenBank/DDBJ whole genome shotgun (WGS) entry which is preliminary data.</text>
</comment>
<gene>
    <name evidence="1" type="ORF">CEN50_04860</name>
</gene>
<dbReference type="RefSeq" id="WP_102171696.1">
    <property type="nucleotide sequence ID" value="NZ_NMQA01000053.1"/>
</dbReference>
<proteinExistence type="predicted"/>